<evidence type="ECO:0000313" key="2">
    <source>
        <dbReference type="EMBL" id="CAF1176924.1"/>
    </source>
</evidence>
<dbReference type="AlphaFoldDB" id="A0A814Q0X9"/>
<sequence>MDNELDRFIEDCNTLQEKINTITQNKDFNIPLLTEIDDWEKMIIEKVKKVAEQVREQVIKLPNEKEVETKFNFEKYRQNLNQLKETGDFVEYDLKYLEQTVYQLNQDLKRLNQSLEFELCKEQSNQIQWDSLIYIKENPSYALKQSQQQQVNDQTQIVVSSRQVTLDCGGHPCTICNKCCDWNRNVRRAGATCTRNSVGTCYTAYCDCPGSCHCSYNDHIYSDVCNCAENK</sequence>
<dbReference type="EMBL" id="CAJNOI010000135">
    <property type="protein sequence ID" value="CAF1112949.1"/>
    <property type="molecule type" value="Genomic_DNA"/>
</dbReference>
<keyword evidence="3" id="KW-1185">Reference proteome</keyword>
<dbReference type="Proteomes" id="UP000663877">
    <property type="component" value="Unassembled WGS sequence"/>
</dbReference>
<evidence type="ECO:0000313" key="3">
    <source>
        <dbReference type="Proteomes" id="UP000663832"/>
    </source>
</evidence>
<accession>A0A814Q0X9</accession>
<reference evidence="1" key="1">
    <citation type="submission" date="2021-02" db="EMBL/GenBank/DDBJ databases">
        <authorList>
            <person name="Nowell W R."/>
        </authorList>
    </citation>
    <scope>NUCLEOTIDE SEQUENCE</scope>
</reference>
<organism evidence="1 4">
    <name type="scientific">Adineta steineri</name>
    <dbReference type="NCBI Taxonomy" id="433720"/>
    <lineage>
        <taxon>Eukaryota</taxon>
        <taxon>Metazoa</taxon>
        <taxon>Spiralia</taxon>
        <taxon>Gnathifera</taxon>
        <taxon>Rotifera</taxon>
        <taxon>Eurotatoria</taxon>
        <taxon>Bdelloidea</taxon>
        <taxon>Adinetida</taxon>
        <taxon>Adinetidae</taxon>
        <taxon>Adineta</taxon>
    </lineage>
</organism>
<dbReference type="Proteomes" id="UP000663832">
    <property type="component" value="Unassembled WGS sequence"/>
</dbReference>
<comment type="caution">
    <text evidence="1">The sequence shown here is derived from an EMBL/GenBank/DDBJ whole genome shotgun (WGS) entry which is preliminary data.</text>
</comment>
<name>A0A814Q0X9_9BILA</name>
<evidence type="ECO:0000313" key="1">
    <source>
        <dbReference type="EMBL" id="CAF1112949.1"/>
    </source>
</evidence>
<protein>
    <submittedName>
        <fullName evidence="1">Uncharacterized protein</fullName>
    </submittedName>
</protein>
<dbReference type="EMBL" id="CAJNOM010000172">
    <property type="protein sequence ID" value="CAF1176924.1"/>
    <property type="molecule type" value="Genomic_DNA"/>
</dbReference>
<evidence type="ECO:0000313" key="4">
    <source>
        <dbReference type="Proteomes" id="UP000663877"/>
    </source>
</evidence>
<dbReference type="OrthoDB" id="10312297at2759"/>
<proteinExistence type="predicted"/>
<gene>
    <name evidence="1" type="ORF">BJG266_LOCUS22004</name>
    <name evidence="2" type="ORF">QVE165_LOCUS24448</name>
</gene>